<keyword evidence="3" id="KW-1185">Reference proteome</keyword>
<dbReference type="OrthoDB" id="10454785at2759"/>
<dbReference type="GeneID" id="18933186"/>
<dbReference type="HOGENOM" id="CLU_1107338_0_0_1"/>
<feature type="compositionally biased region" description="Low complexity" evidence="1">
    <location>
        <begin position="1"/>
        <end position="26"/>
    </location>
</feature>
<dbReference type="RefSeq" id="XP_007414798.1">
    <property type="nucleotide sequence ID" value="XM_007414736.1"/>
</dbReference>
<protein>
    <submittedName>
        <fullName evidence="2">Uncharacterized protein</fullName>
    </submittedName>
</protein>
<feature type="region of interest" description="Disordered" evidence="1">
    <location>
        <begin position="131"/>
        <end position="152"/>
    </location>
</feature>
<dbReference type="InParanoid" id="F4S0B9"/>
<feature type="compositionally biased region" description="Low complexity" evidence="1">
    <location>
        <begin position="138"/>
        <end position="149"/>
    </location>
</feature>
<dbReference type="EMBL" id="GL883134">
    <property type="protein sequence ID" value="EGG01964.1"/>
    <property type="molecule type" value="Genomic_DNA"/>
</dbReference>
<organism evidence="3">
    <name type="scientific">Melampsora larici-populina (strain 98AG31 / pathotype 3-4-7)</name>
    <name type="common">Poplar leaf rust fungus</name>
    <dbReference type="NCBI Taxonomy" id="747676"/>
    <lineage>
        <taxon>Eukaryota</taxon>
        <taxon>Fungi</taxon>
        <taxon>Dikarya</taxon>
        <taxon>Basidiomycota</taxon>
        <taxon>Pucciniomycotina</taxon>
        <taxon>Pucciniomycetes</taxon>
        <taxon>Pucciniales</taxon>
        <taxon>Melampsoraceae</taxon>
        <taxon>Melampsora</taxon>
    </lineage>
</organism>
<evidence type="ECO:0000256" key="1">
    <source>
        <dbReference type="SAM" id="MobiDB-lite"/>
    </source>
</evidence>
<feature type="region of interest" description="Disordered" evidence="1">
    <location>
        <begin position="80"/>
        <end position="100"/>
    </location>
</feature>
<accession>F4S0B9</accession>
<sequence>MFVNTDSSDLSSVSSLSSLSSSSIDSDYFDVPTPPLSPSRQAHRIPPISMTADPVKFTLDMSFNRHGSNTNLEKRFACSIDPLAPPTSSQSRSDTSSIGENAGEEEWKALYSKWNFPVRTDSPRGLTWGPYHTTPDMTPSTSTASLPSSGIKRLRTSSNAENKSMVTEPKRQRLVPILRLPRNPLIVRLVMGTSKSTSQMNSTETVALRQTPTSMTFVETLTEVLVSLPTSKPSVRPRITLSRSSKLKYGV</sequence>
<dbReference type="KEGG" id="mlr:MELLADRAFT_78903"/>
<dbReference type="Proteomes" id="UP000001072">
    <property type="component" value="Unassembled WGS sequence"/>
</dbReference>
<feature type="compositionally biased region" description="Low complexity" evidence="1">
    <location>
        <begin position="88"/>
        <end position="97"/>
    </location>
</feature>
<name>F4S0B9_MELLP</name>
<feature type="region of interest" description="Disordered" evidence="1">
    <location>
        <begin position="1"/>
        <end position="49"/>
    </location>
</feature>
<evidence type="ECO:0000313" key="2">
    <source>
        <dbReference type="EMBL" id="EGG01964.1"/>
    </source>
</evidence>
<gene>
    <name evidence="2" type="ORF">MELLADRAFT_78903</name>
</gene>
<dbReference type="VEuPathDB" id="FungiDB:MELLADRAFT_78903"/>
<proteinExistence type="predicted"/>
<evidence type="ECO:0000313" key="3">
    <source>
        <dbReference type="Proteomes" id="UP000001072"/>
    </source>
</evidence>
<reference evidence="3" key="1">
    <citation type="journal article" date="2011" name="Proc. Natl. Acad. Sci. U.S.A.">
        <title>Obligate biotrophy features unraveled by the genomic analysis of rust fungi.</title>
        <authorList>
            <person name="Duplessis S."/>
            <person name="Cuomo C.A."/>
            <person name="Lin Y.-C."/>
            <person name="Aerts A."/>
            <person name="Tisserant E."/>
            <person name="Veneault-Fourrey C."/>
            <person name="Joly D.L."/>
            <person name="Hacquard S."/>
            <person name="Amselem J."/>
            <person name="Cantarel B.L."/>
            <person name="Chiu R."/>
            <person name="Coutinho P.M."/>
            <person name="Feau N."/>
            <person name="Field M."/>
            <person name="Frey P."/>
            <person name="Gelhaye E."/>
            <person name="Goldberg J."/>
            <person name="Grabherr M.G."/>
            <person name="Kodira C.D."/>
            <person name="Kohler A."/>
            <person name="Kuees U."/>
            <person name="Lindquist E.A."/>
            <person name="Lucas S.M."/>
            <person name="Mago R."/>
            <person name="Mauceli E."/>
            <person name="Morin E."/>
            <person name="Murat C."/>
            <person name="Pangilinan J.L."/>
            <person name="Park R."/>
            <person name="Pearson M."/>
            <person name="Quesneville H."/>
            <person name="Rouhier N."/>
            <person name="Sakthikumar S."/>
            <person name="Salamov A.A."/>
            <person name="Schmutz J."/>
            <person name="Selles B."/>
            <person name="Shapiro H."/>
            <person name="Tanguay P."/>
            <person name="Tuskan G.A."/>
            <person name="Henrissat B."/>
            <person name="Van de Peer Y."/>
            <person name="Rouze P."/>
            <person name="Ellis J.G."/>
            <person name="Dodds P.N."/>
            <person name="Schein J.E."/>
            <person name="Zhong S."/>
            <person name="Hamelin R.C."/>
            <person name="Grigoriev I.V."/>
            <person name="Szabo L.J."/>
            <person name="Martin F."/>
        </authorList>
    </citation>
    <scope>NUCLEOTIDE SEQUENCE [LARGE SCALE GENOMIC DNA]</scope>
    <source>
        <strain evidence="3">98AG31 / pathotype 3-4-7</strain>
    </source>
</reference>
<dbReference type="AlphaFoldDB" id="F4S0B9"/>